<evidence type="ECO:0000256" key="3">
    <source>
        <dbReference type="ARBA" id="ARBA00022676"/>
    </source>
</evidence>
<evidence type="ECO:0000256" key="7">
    <source>
        <dbReference type="ARBA" id="ARBA00023136"/>
    </source>
</evidence>
<keyword evidence="5 8" id="KW-0812">Transmembrane</keyword>
<protein>
    <submittedName>
        <fullName evidence="11">Glycosyltransferase</fullName>
    </submittedName>
</protein>
<dbReference type="PANTHER" id="PTHR43398:SF1">
    <property type="entry name" value="DOLICHOL-PHOSPHATE MANNOSYLTRANSFERASE SUBUNIT 1"/>
    <property type="match status" value="1"/>
</dbReference>
<comment type="subcellular location">
    <subcellularLocation>
        <location evidence="1">Membrane</location>
        <topology evidence="1">Multi-pass membrane protein</topology>
    </subcellularLocation>
</comment>
<accession>A0A4Q7DGX7</accession>
<dbReference type="OrthoDB" id="9811222at2"/>
<dbReference type="PANTHER" id="PTHR43398">
    <property type="entry name" value="DOLICHOL-PHOSPHATE MANNOSYLTRANSFERASE SUBUNIT 1"/>
    <property type="match status" value="1"/>
</dbReference>
<dbReference type="Pfam" id="PF00535">
    <property type="entry name" value="Glycos_transf_2"/>
    <property type="match status" value="1"/>
</dbReference>
<comment type="caution">
    <text evidence="11">The sequence shown here is derived from an EMBL/GenBank/DDBJ whole genome shotgun (WGS) entry which is preliminary data.</text>
</comment>
<organism evidence="11 12">
    <name type="scientific">Candidatus Finniella inopinata</name>
    <dbReference type="NCBI Taxonomy" id="1696036"/>
    <lineage>
        <taxon>Bacteria</taxon>
        <taxon>Pseudomonadati</taxon>
        <taxon>Pseudomonadota</taxon>
        <taxon>Alphaproteobacteria</taxon>
        <taxon>Holosporales</taxon>
        <taxon>Candidatus Paracaedibacteraceae</taxon>
        <taxon>Candidatus Finniella</taxon>
    </lineage>
</organism>
<evidence type="ECO:0000256" key="8">
    <source>
        <dbReference type="SAM" id="Phobius"/>
    </source>
</evidence>
<feature type="transmembrane region" description="Helical" evidence="8">
    <location>
        <begin position="211"/>
        <end position="232"/>
    </location>
</feature>
<evidence type="ECO:0000259" key="9">
    <source>
        <dbReference type="Pfam" id="PF00535"/>
    </source>
</evidence>
<dbReference type="Pfam" id="PF04138">
    <property type="entry name" value="GtrA_DPMS_TM"/>
    <property type="match status" value="1"/>
</dbReference>
<comment type="similarity">
    <text evidence="2">Belongs to the glycosyltransferase 2 family.</text>
</comment>
<gene>
    <name evidence="11" type="ORF">EQU50_08115</name>
</gene>
<evidence type="ECO:0000256" key="5">
    <source>
        <dbReference type="ARBA" id="ARBA00022692"/>
    </source>
</evidence>
<dbReference type="InterPro" id="IPR039528">
    <property type="entry name" value="DPM1-like"/>
</dbReference>
<dbReference type="InterPro" id="IPR001173">
    <property type="entry name" value="Glyco_trans_2-like"/>
</dbReference>
<dbReference type="InterPro" id="IPR029044">
    <property type="entry name" value="Nucleotide-diphossugar_trans"/>
</dbReference>
<evidence type="ECO:0000256" key="1">
    <source>
        <dbReference type="ARBA" id="ARBA00004141"/>
    </source>
</evidence>
<dbReference type="AlphaFoldDB" id="A0A4Q7DGX7"/>
<dbReference type="EMBL" id="SCFB01000025">
    <property type="protein sequence ID" value="RZI45134.1"/>
    <property type="molecule type" value="Genomic_DNA"/>
</dbReference>
<keyword evidence="6 8" id="KW-1133">Transmembrane helix</keyword>
<keyword evidence="3" id="KW-0328">Glycosyltransferase</keyword>
<dbReference type="SUPFAM" id="SSF53448">
    <property type="entry name" value="Nucleotide-diphospho-sugar transferases"/>
    <property type="match status" value="1"/>
</dbReference>
<feature type="transmembrane region" description="Helical" evidence="8">
    <location>
        <begin position="177"/>
        <end position="199"/>
    </location>
</feature>
<evidence type="ECO:0000313" key="11">
    <source>
        <dbReference type="EMBL" id="RZI45134.1"/>
    </source>
</evidence>
<feature type="domain" description="GtrA/DPMS transmembrane" evidence="10">
    <location>
        <begin position="180"/>
        <end position="296"/>
    </location>
</feature>
<sequence>MIRRFHRYGLSSACIEGILSSMANCVAVMDVDGQHDEALLPVMYNDLAKSSIDVVVASRYVTGGSTGDLASNRVFISTVATRLAQSLSKTSTTDPMSGFFMLRRASFNVLANELFGQGFKILLDILLAGSGKLALKERPYKMRQRRYGESKLSAKVIVDYFLLLANHLLGRFLPLDFVCFVLVGVFGSLVHLSIIWFFLRTSSLSFLECQAIATFATISLNFYFNNSITFAYQRLRGKKLFKGLLKFFSLCGVGFLLNLSISQNAYLLVHSWVVAGLLGYSISGLWNYMCSKTSIWKS</sequence>
<dbReference type="GO" id="GO:0016020">
    <property type="term" value="C:membrane"/>
    <property type="evidence" value="ECO:0007669"/>
    <property type="project" value="UniProtKB-SubCell"/>
</dbReference>
<evidence type="ECO:0000256" key="6">
    <source>
        <dbReference type="ARBA" id="ARBA00022989"/>
    </source>
</evidence>
<evidence type="ECO:0000313" key="12">
    <source>
        <dbReference type="Proteomes" id="UP000293550"/>
    </source>
</evidence>
<feature type="transmembrane region" description="Helical" evidence="8">
    <location>
        <begin position="267"/>
        <end position="288"/>
    </location>
</feature>
<name>A0A4Q7DGX7_9PROT</name>
<dbReference type="GO" id="GO:0000271">
    <property type="term" value="P:polysaccharide biosynthetic process"/>
    <property type="evidence" value="ECO:0007669"/>
    <property type="project" value="InterPro"/>
</dbReference>
<dbReference type="Proteomes" id="UP000293550">
    <property type="component" value="Unassembled WGS sequence"/>
</dbReference>
<dbReference type="Gene3D" id="3.90.550.10">
    <property type="entry name" value="Spore Coat Polysaccharide Biosynthesis Protein SpsA, Chain A"/>
    <property type="match status" value="1"/>
</dbReference>
<feature type="transmembrane region" description="Helical" evidence="8">
    <location>
        <begin position="244"/>
        <end position="261"/>
    </location>
</feature>
<keyword evidence="4 11" id="KW-0808">Transferase</keyword>
<evidence type="ECO:0000256" key="2">
    <source>
        <dbReference type="ARBA" id="ARBA00006739"/>
    </source>
</evidence>
<keyword evidence="12" id="KW-1185">Reference proteome</keyword>
<evidence type="ECO:0000259" key="10">
    <source>
        <dbReference type="Pfam" id="PF04138"/>
    </source>
</evidence>
<dbReference type="GO" id="GO:0009247">
    <property type="term" value="P:glycolipid biosynthetic process"/>
    <property type="evidence" value="ECO:0007669"/>
    <property type="project" value="TreeGrafter"/>
</dbReference>
<feature type="domain" description="Glycosyltransferase 2-like" evidence="9">
    <location>
        <begin position="2"/>
        <end position="108"/>
    </location>
</feature>
<dbReference type="GO" id="GO:0004582">
    <property type="term" value="F:dolichyl-phosphate beta-D-mannosyltransferase activity"/>
    <property type="evidence" value="ECO:0007669"/>
    <property type="project" value="InterPro"/>
</dbReference>
<evidence type="ECO:0000256" key="4">
    <source>
        <dbReference type="ARBA" id="ARBA00022679"/>
    </source>
</evidence>
<reference evidence="11 12" key="1">
    <citation type="submission" date="2018-10" db="EMBL/GenBank/DDBJ databases">
        <title>An updated phylogeny of the Alphaproteobacteria reveals that the parasitic Rickettsiales and Holosporales have independent origins.</title>
        <authorList>
            <person name="Munoz-Gomez S.A."/>
            <person name="Hess S."/>
            <person name="Burger G."/>
            <person name="Lang B.F."/>
            <person name="Susko E."/>
            <person name="Slamovits C.H."/>
            <person name="Roger A.J."/>
        </authorList>
    </citation>
    <scope>NUCLEOTIDE SEQUENCE [LARGE SCALE GENOMIC DNA]</scope>
    <source>
        <strain evidence="11">HOLO01</strain>
    </source>
</reference>
<keyword evidence="7 8" id="KW-0472">Membrane</keyword>
<dbReference type="InterPro" id="IPR007267">
    <property type="entry name" value="GtrA_DPMS_TM"/>
</dbReference>
<proteinExistence type="inferred from homology"/>